<protein>
    <recommendedName>
        <fullName evidence="4">DUF1772 domain-containing protein</fullName>
    </recommendedName>
</protein>
<accession>A0A1S2PK29</accession>
<sequence>MRVRTTKAIAVTATGLLAGAFGYGAVNLGPTFWSVPLETRLTFHAELMKMNSPVMLTAMGVSALGALALTLQTRGRERWLAAGATALTATSFLVTRFGNVPINAQIKVWAVTSPPADYAEILHRWDLFNQTRTATALAAFVLLVIAQSGSGPRATRSATPSS</sequence>
<keyword evidence="3" id="KW-1185">Reference proteome</keyword>
<dbReference type="AlphaFoldDB" id="A0A1S2PK29"/>
<evidence type="ECO:0000256" key="1">
    <source>
        <dbReference type="SAM" id="Phobius"/>
    </source>
</evidence>
<keyword evidence="1" id="KW-0812">Transmembrane</keyword>
<keyword evidence="1" id="KW-1133">Transmembrane helix</keyword>
<evidence type="ECO:0000313" key="3">
    <source>
        <dbReference type="Proteomes" id="UP000179935"/>
    </source>
</evidence>
<gene>
    <name evidence="2" type="ORF">BIV24_11255</name>
</gene>
<name>A0A1S2PK29_9ACTN</name>
<dbReference type="OrthoDB" id="4412667at2"/>
<proteinExistence type="predicted"/>
<comment type="caution">
    <text evidence="2">The sequence shown here is derived from an EMBL/GenBank/DDBJ whole genome shotgun (WGS) entry which is preliminary data.</text>
</comment>
<evidence type="ECO:0000313" key="2">
    <source>
        <dbReference type="EMBL" id="OIJ94127.1"/>
    </source>
</evidence>
<dbReference type="EMBL" id="MLYP01000029">
    <property type="protein sequence ID" value="OIJ94127.1"/>
    <property type="molecule type" value="Genomic_DNA"/>
</dbReference>
<evidence type="ECO:0008006" key="4">
    <source>
        <dbReference type="Google" id="ProtNLM"/>
    </source>
</evidence>
<organism evidence="2 3">
    <name type="scientific">Streptomyces colonosanans</name>
    <dbReference type="NCBI Taxonomy" id="1428652"/>
    <lineage>
        <taxon>Bacteria</taxon>
        <taxon>Bacillati</taxon>
        <taxon>Actinomycetota</taxon>
        <taxon>Actinomycetes</taxon>
        <taxon>Kitasatosporales</taxon>
        <taxon>Streptomycetaceae</taxon>
        <taxon>Streptomyces</taxon>
    </lineage>
</organism>
<keyword evidence="1" id="KW-0472">Membrane</keyword>
<dbReference type="InterPro" id="IPR013901">
    <property type="entry name" value="Anthrone_oxy"/>
</dbReference>
<reference evidence="2 3" key="1">
    <citation type="submission" date="2016-10" db="EMBL/GenBank/DDBJ databases">
        <title>Genome sequence of Streptomyces sp. MUSC 93.</title>
        <authorList>
            <person name="Lee L.-H."/>
            <person name="Ser H.-L."/>
            <person name="Law J.W.-F."/>
        </authorList>
    </citation>
    <scope>NUCLEOTIDE SEQUENCE [LARGE SCALE GENOMIC DNA]</scope>
    <source>
        <strain evidence="2 3">MUSC 93</strain>
    </source>
</reference>
<dbReference type="Pfam" id="PF08592">
    <property type="entry name" value="Anthrone_oxy"/>
    <property type="match status" value="1"/>
</dbReference>
<dbReference type="Proteomes" id="UP000179935">
    <property type="component" value="Unassembled WGS sequence"/>
</dbReference>
<feature type="transmembrane region" description="Helical" evidence="1">
    <location>
        <begin position="54"/>
        <end position="71"/>
    </location>
</feature>